<sequence>MFGKNIFRTFLYFVVAIVLLKLCYNLGYGLVNRRMAPATGAVPAKTAPADSAAAAPTTAAPQ</sequence>
<proteinExistence type="predicted"/>
<comment type="caution">
    <text evidence="3">The sequence shown here is derived from an EMBL/GenBank/DDBJ whole genome shotgun (WGS) entry which is preliminary data.</text>
</comment>
<gene>
    <name evidence="3" type="ORF">Q5H92_18040</name>
</gene>
<evidence type="ECO:0000313" key="3">
    <source>
        <dbReference type="EMBL" id="MDO7848273.1"/>
    </source>
</evidence>
<evidence type="ECO:0000256" key="1">
    <source>
        <dbReference type="SAM" id="MobiDB-lite"/>
    </source>
</evidence>
<keyword evidence="4" id="KW-1185">Reference proteome</keyword>
<evidence type="ECO:0000256" key="2">
    <source>
        <dbReference type="SAM" id="Phobius"/>
    </source>
</evidence>
<keyword evidence="2" id="KW-0812">Transmembrane</keyword>
<dbReference type="RefSeq" id="WP_305012954.1">
    <property type="nucleotide sequence ID" value="NZ_JAUQSX010000010.1"/>
</dbReference>
<evidence type="ECO:0000313" key="4">
    <source>
        <dbReference type="Proteomes" id="UP001167796"/>
    </source>
</evidence>
<keyword evidence="2" id="KW-0472">Membrane</keyword>
<protein>
    <submittedName>
        <fullName evidence="3">Uncharacterized protein</fullName>
    </submittedName>
</protein>
<feature type="transmembrane region" description="Helical" evidence="2">
    <location>
        <begin position="6"/>
        <end position="24"/>
    </location>
</feature>
<accession>A0ABT9AEI7</accession>
<organism evidence="3 4">
    <name type="scientific">Hymenobacter mellowenesis</name>
    <dbReference type="NCBI Taxonomy" id="3063995"/>
    <lineage>
        <taxon>Bacteria</taxon>
        <taxon>Pseudomonadati</taxon>
        <taxon>Bacteroidota</taxon>
        <taxon>Cytophagia</taxon>
        <taxon>Cytophagales</taxon>
        <taxon>Hymenobacteraceae</taxon>
        <taxon>Hymenobacter</taxon>
    </lineage>
</organism>
<keyword evidence="2" id="KW-1133">Transmembrane helix</keyword>
<dbReference type="Proteomes" id="UP001167796">
    <property type="component" value="Unassembled WGS sequence"/>
</dbReference>
<feature type="region of interest" description="Disordered" evidence="1">
    <location>
        <begin position="43"/>
        <end position="62"/>
    </location>
</feature>
<reference evidence="3" key="1">
    <citation type="submission" date="2023-07" db="EMBL/GenBank/DDBJ databases">
        <authorList>
            <person name="Kim M.K."/>
        </authorList>
    </citation>
    <scope>NUCLEOTIDE SEQUENCE</scope>
    <source>
        <strain evidence="3">M29</strain>
    </source>
</reference>
<name>A0ABT9AEI7_9BACT</name>
<dbReference type="EMBL" id="JAUQSX010000010">
    <property type="protein sequence ID" value="MDO7848273.1"/>
    <property type="molecule type" value="Genomic_DNA"/>
</dbReference>